<dbReference type="GO" id="GO:0016125">
    <property type="term" value="P:sterol metabolic process"/>
    <property type="evidence" value="ECO:0007669"/>
    <property type="project" value="TreeGrafter"/>
</dbReference>
<dbReference type="InterPro" id="IPR017972">
    <property type="entry name" value="Cyt_P450_CS"/>
</dbReference>
<evidence type="ECO:0000256" key="4">
    <source>
        <dbReference type="ARBA" id="ARBA00022692"/>
    </source>
</evidence>
<dbReference type="PANTHER" id="PTHR24286">
    <property type="entry name" value="CYTOCHROME P450 26"/>
    <property type="match status" value="1"/>
</dbReference>
<dbReference type="GO" id="GO:0010268">
    <property type="term" value="P:brassinosteroid homeostasis"/>
    <property type="evidence" value="ECO:0007669"/>
    <property type="project" value="TreeGrafter"/>
</dbReference>
<accession>A0A8T2BR81</accession>
<keyword evidence="8" id="KW-0503">Monooxygenase</keyword>
<gene>
    <name evidence="10" type="ORF">ISN45_Aa02g026870</name>
</gene>
<feature type="chain" id="PRO_5035944017" evidence="9">
    <location>
        <begin position="24"/>
        <end position="478"/>
    </location>
</feature>
<evidence type="ECO:0000256" key="9">
    <source>
        <dbReference type="SAM" id="SignalP"/>
    </source>
</evidence>
<dbReference type="PANTHER" id="PTHR24286:SF305">
    <property type="entry name" value="CYTOCHROME P450 708A2"/>
    <property type="match status" value="1"/>
</dbReference>
<evidence type="ECO:0000313" key="11">
    <source>
        <dbReference type="Proteomes" id="UP000694240"/>
    </source>
</evidence>
<protein>
    <submittedName>
        <fullName evidence="10">Cytochrome P450 superfamily</fullName>
    </submittedName>
</protein>
<keyword evidence="3 8" id="KW-0349">Heme</keyword>
<dbReference type="GO" id="GO:0016132">
    <property type="term" value="P:brassinosteroid biosynthetic process"/>
    <property type="evidence" value="ECO:0007669"/>
    <property type="project" value="TreeGrafter"/>
</dbReference>
<evidence type="ECO:0000256" key="8">
    <source>
        <dbReference type="RuleBase" id="RU000461"/>
    </source>
</evidence>
<evidence type="ECO:0000256" key="3">
    <source>
        <dbReference type="ARBA" id="ARBA00022617"/>
    </source>
</evidence>
<dbReference type="Pfam" id="PF00067">
    <property type="entry name" value="p450"/>
    <property type="match status" value="1"/>
</dbReference>
<feature type="signal peptide" evidence="9">
    <location>
        <begin position="1"/>
        <end position="23"/>
    </location>
</feature>
<comment type="similarity">
    <text evidence="2 8">Belongs to the cytochrome P450 family.</text>
</comment>
<keyword evidence="7 8" id="KW-0408">Iron</keyword>
<dbReference type="EMBL" id="JAEFBK010000007">
    <property type="protein sequence ID" value="KAG7587504.1"/>
    <property type="molecule type" value="Genomic_DNA"/>
</dbReference>
<keyword evidence="8" id="KW-0560">Oxidoreductase</keyword>
<organism evidence="10 11">
    <name type="scientific">Arabidopsis thaliana x Arabidopsis arenosa</name>
    <dbReference type="NCBI Taxonomy" id="1240361"/>
    <lineage>
        <taxon>Eukaryota</taxon>
        <taxon>Viridiplantae</taxon>
        <taxon>Streptophyta</taxon>
        <taxon>Embryophyta</taxon>
        <taxon>Tracheophyta</taxon>
        <taxon>Spermatophyta</taxon>
        <taxon>Magnoliopsida</taxon>
        <taxon>eudicotyledons</taxon>
        <taxon>Gunneridae</taxon>
        <taxon>Pentapetalae</taxon>
        <taxon>rosids</taxon>
        <taxon>malvids</taxon>
        <taxon>Brassicales</taxon>
        <taxon>Brassicaceae</taxon>
        <taxon>Camelineae</taxon>
        <taxon>Arabidopsis</taxon>
    </lineage>
</organism>
<proteinExistence type="inferred from homology"/>
<dbReference type="InterPro" id="IPR001128">
    <property type="entry name" value="Cyt_P450"/>
</dbReference>
<keyword evidence="6" id="KW-0472">Membrane</keyword>
<keyword evidence="5 8" id="KW-0479">Metal-binding</keyword>
<dbReference type="GO" id="GO:0016020">
    <property type="term" value="C:membrane"/>
    <property type="evidence" value="ECO:0007669"/>
    <property type="project" value="UniProtKB-SubCell"/>
</dbReference>
<keyword evidence="9" id="KW-0732">Signal</keyword>
<comment type="subcellular location">
    <subcellularLocation>
        <location evidence="1">Membrane</location>
        <topology evidence="1">Single-pass membrane protein</topology>
    </subcellularLocation>
</comment>
<dbReference type="GO" id="GO:0004497">
    <property type="term" value="F:monooxygenase activity"/>
    <property type="evidence" value="ECO:0007669"/>
    <property type="project" value="UniProtKB-KW"/>
</dbReference>
<dbReference type="AlphaFoldDB" id="A0A8T2BR81"/>
<evidence type="ECO:0000256" key="2">
    <source>
        <dbReference type="ARBA" id="ARBA00010617"/>
    </source>
</evidence>
<dbReference type="Proteomes" id="UP000694240">
    <property type="component" value="Chromosome 7"/>
</dbReference>
<reference evidence="10 11" key="1">
    <citation type="submission" date="2020-12" db="EMBL/GenBank/DDBJ databases">
        <title>Concerted genomic and epigenomic changes stabilize Arabidopsis allopolyploids.</title>
        <authorList>
            <person name="Chen Z."/>
        </authorList>
    </citation>
    <scope>NUCLEOTIDE SEQUENCE [LARGE SCALE GENOMIC DNA]</scope>
    <source>
        <strain evidence="10">Allo738</strain>
        <tissue evidence="10">Leaf</tissue>
    </source>
</reference>
<keyword evidence="4" id="KW-0812">Transmembrane</keyword>
<dbReference type="GO" id="GO:0016705">
    <property type="term" value="F:oxidoreductase activity, acting on paired donors, with incorporation or reduction of molecular oxygen"/>
    <property type="evidence" value="ECO:0007669"/>
    <property type="project" value="InterPro"/>
</dbReference>
<dbReference type="GO" id="GO:0005506">
    <property type="term" value="F:iron ion binding"/>
    <property type="evidence" value="ECO:0007669"/>
    <property type="project" value="InterPro"/>
</dbReference>
<keyword evidence="11" id="KW-1185">Reference proteome</keyword>
<evidence type="ECO:0000256" key="5">
    <source>
        <dbReference type="ARBA" id="ARBA00022723"/>
    </source>
</evidence>
<name>A0A8T2BR81_9BRAS</name>
<evidence type="ECO:0000256" key="6">
    <source>
        <dbReference type="ARBA" id="ARBA00022989"/>
    </source>
</evidence>
<evidence type="ECO:0000313" key="10">
    <source>
        <dbReference type="EMBL" id="KAG7587504.1"/>
    </source>
</evidence>
<sequence length="478" mass="55025">MMISTWNVAMLILALVVVRISHWLYRWSNPKCNGKLPPGAMGFPIIGETIDFLKPCGFNDIPTFVKKRMIRYGLLFRTNIFSSKTVISTDPDVINQIFRQENTSFGLGYPDILVKVFGKDNLFLKEVFIHKYLQKVTMQIIGSEGLKQTMIGNMDKATRDHFRSKASQGSFDVRKEVENLIVAYMTPKLISNLKPETQSKLIDNLNAFNLDWFQSFFRVSTWKALIKVLKSRGEAIQLMKDVLSMRKESREKQEDFLNTMLEELEKEDSIFDQGSATNLIFLLAFVAREGTSSCTALAVKFISKDPKVLAELKREHKAIVDNRKDKKAGVSWEEYTHNMTFTNMVINESLRLSNTTPLLFRKALHDVEIKGKYYLESYIFAPSAVHYDPTNYENPFEFNPWRWEGKEMTRGSKTFMAFGSGVRLCVGAEFARLQMAIFLHHLVAYYDFSVVQDSEITRSPFLQFTKDLLINISQSPTK</sequence>
<dbReference type="PROSITE" id="PS00086">
    <property type="entry name" value="CYTOCHROME_P450"/>
    <property type="match status" value="1"/>
</dbReference>
<keyword evidence="6" id="KW-1133">Transmembrane helix</keyword>
<dbReference type="GO" id="GO:0020037">
    <property type="term" value="F:heme binding"/>
    <property type="evidence" value="ECO:0007669"/>
    <property type="project" value="InterPro"/>
</dbReference>
<comment type="caution">
    <text evidence="10">The sequence shown here is derived from an EMBL/GenBank/DDBJ whole genome shotgun (WGS) entry which is preliminary data.</text>
</comment>
<evidence type="ECO:0000256" key="1">
    <source>
        <dbReference type="ARBA" id="ARBA00004167"/>
    </source>
</evidence>
<evidence type="ECO:0000256" key="7">
    <source>
        <dbReference type="ARBA" id="ARBA00023004"/>
    </source>
</evidence>